<dbReference type="GO" id="GO:0051715">
    <property type="term" value="P:cytolysis in another organism"/>
    <property type="evidence" value="ECO:0007669"/>
    <property type="project" value="InterPro"/>
</dbReference>
<sequence length="256" mass="27612">MLLVQLPRLLVQLPRLLVQLPILVHQLPILRAFADVAGAVAEVAGAVAEVAGAVADSAAANSAGAVADVAGAVADAAADFTATSDDSDDADDSASLIYRQCKIKIQNECSDYVLCNPRVYTYSGNYNKPLPATIGPSKSGGALFTKTPNTACGSVGVFTYDLQNKSTKRCSRKVAVMFSNPYDFNLYSNWFAVGVFNKNKKCDYDLYSEMYYNEEKGFVRGEARNHALTYTSDVVNIIATMSDSYKPVIKVQLCNK</sequence>
<organism evidence="6 7">
    <name type="scientific">Monopterus albus</name>
    <name type="common">Swamp eel</name>
    <dbReference type="NCBI Taxonomy" id="43700"/>
    <lineage>
        <taxon>Eukaryota</taxon>
        <taxon>Metazoa</taxon>
        <taxon>Chordata</taxon>
        <taxon>Craniata</taxon>
        <taxon>Vertebrata</taxon>
        <taxon>Euteleostomi</taxon>
        <taxon>Actinopterygii</taxon>
        <taxon>Neopterygii</taxon>
        <taxon>Teleostei</taxon>
        <taxon>Neoteleostei</taxon>
        <taxon>Acanthomorphata</taxon>
        <taxon>Anabantaria</taxon>
        <taxon>Synbranchiformes</taxon>
        <taxon>Synbranchidae</taxon>
        <taxon>Monopterus</taxon>
    </lineage>
</organism>
<name>A0A3Q3J850_MONAL</name>
<dbReference type="AlphaFoldDB" id="A0A3Q3J850"/>
<keyword evidence="7" id="KW-1185">Reference proteome</keyword>
<proteinExistence type="predicted"/>
<evidence type="ECO:0000256" key="4">
    <source>
        <dbReference type="ARBA" id="ARBA00023298"/>
    </source>
</evidence>
<dbReference type="GO" id="GO:0042151">
    <property type="term" value="C:nematocyst"/>
    <property type="evidence" value="ECO:0007669"/>
    <property type="project" value="UniProtKB-SubCell"/>
</dbReference>
<dbReference type="GO" id="GO:0046931">
    <property type="term" value="P:pore complex assembly"/>
    <property type="evidence" value="ECO:0007669"/>
    <property type="project" value="InterPro"/>
</dbReference>
<keyword evidence="3" id="KW-1052">Target cell membrane</keyword>
<dbReference type="GO" id="GO:0015267">
    <property type="term" value="F:channel activity"/>
    <property type="evidence" value="ECO:0007669"/>
    <property type="project" value="InterPro"/>
</dbReference>
<dbReference type="SUPFAM" id="SSF63724">
    <property type="entry name" value="Cytolysin/lectin"/>
    <property type="match status" value="1"/>
</dbReference>
<dbReference type="InterPro" id="IPR015926">
    <property type="entry name" value="Cytolysin/lectin"/>
</dbReference>
<dbReference type="PANTHER" id="PTHR40388">
    <property type="entry name" value="BRYOPORIN"/>
    <property type="match status" value="1"/>
</dbReference>
<dbReference type="GO" id="GO:0006812">
    <property type="term" value="P:monoatomic cation transport"/>
    <property type="evidence" value="ECO:0007669"/>
    <property type="project" value="InterPro"/>
</dbReference>
<dbReference type="Proteomes" id="UP000261600">
    <property type="component" value="Unplaced"/>
</dbReference>
<comment type="subcellular location">
    <subcellularLocation>
        <location evidence="2">Nematocyst</location>
    </subcellularLocation>
    <subcellularLocation>
        <location evidence="1">Target cell membrane</location>
    </subcellularLocation>
</comment>
<evidence type="ECO:0000313" key="7">
    <source>
        <dbReference type="Proteomes" id="UP000261600"/>
    </source>
</evidence>
<evidence type="ECO:0000256" key="5">
    <source>
        <dbReference type="ARBA" id="ARBA00023331"/>
    </source>
</evidence>
<dbReference type="Ensembl" id="ENSMALT00000009799.1">
    <property type="protein sequence ID" value="ENSMALP00000009597.1"/>
    <property type="gene ID" value="ENSMALG00000006823.1"/>
</dbReference>
<reference evidence="6" key="2">
    <citation type="submission" date="2025-09" db="UniProtKB">
        <authorList>
            <consortium name="Ensembl"/>
        </authorList>
    </citation>
    <scope>IDENTIFICATION</scope>
</reference>
<dbReference type="Pfam" id="PF06369">
    <property type="entry name" value="Anemone_cytotox"/>
    <property type="match status" value="1"/>
</dbReference>
<evidence type="ECO:0000313" key="6">
    <source>
        <dbReference type="Ensembl" id="ENSMALP00000009597.1"/>
    </source>
</evidence>
<dbReference type="GO" id="GO:0046930">
    <property type="term" value="C:pore complex"/>
    <property type="evidence" value="ECO:0007669"/>
    <property type="project" value="InterPro"/>
</dbReference>
<reference evidence="6" key="1">
    <citation type="submission" date="2025-08" db="UniProtKB">
        <authorList>
            <consortium name="Ensembl"/>
        </authorList>
    </citation>
    <scope>IDENTIFICATION</scope>
</reference>
<dbReference type="Gene3D" id="2.60.270.20">
    <property type="entry name" value="Cytolysin/lectin"/>
    <property type="match status" value="1"/>
</dbReference>
<evidence type="ECO:0000256" key="1">
    <source>
        <dbReference type="ARBA" id="ARBA00004175"/>
    </source>
</evidence>
<dbReference type="STRING" id="43700.ENSMALP00000009597"/>
<protein>
    <submittedName>
        <fullName evidence="6">Uncharacterized protein</fullName>
    </submittedName>
</protein>
<dbReference type="GO" id="GO:0044218">
    <property type="term" value="C:other organism cell membrane"/>
    <property type="evidence" value="ECO:0007669"/>
    <property type="project" value="UniProtKB-KW"/>
</dbReference>
<dbReference type="PANTHER" id="PTHR40388:SF2">
    <property type="entry name" value="ACTINOPORIN-LIKE PROTEIN"/>
    <property type="match status" value="1"/>
</dbReference>
<dbReference type="InterPro" id="IPR009104">
    <property type="entry name" value="Anemon_actinoporin-like"/>
</dbReference>
<accession>A0A3Q3J850</accession>
<dbReference type="InterPro" id="IPR050677">
    <property type="entry name" value="Actinoporin_PFT"/>
</dbReference>
<keyword evidence="4" id="KW-0472">Membrane</keyword>
<keyword evidence="4" id="KW-1053">Target membrane</keyword>
<evidence type="ECO:0000256" key="3">
    <source>
        <dbReference type="ARBA" id="ARBA00022537"/>
    </source>
</evidence>
<keyword evidence="5" id="KW-0166">Nematocyst</keyword>
<evidence type="ECO:0000256" key="2">
    <source>
        <dbReference type="ARBA" id="ARBA00004532"/>
    </source>
</evidence>